<name>A0AAV6WK96_9LAMI</name>
<dbReference type="AlphaFoldDB" id="A0AAV6WK96"/>
<keyword evidence="1" id="KW-0472">Membrane</keyword>
<keyword evidence="1" id="KW-1133">Transmembrane helix</keyword>
<evidence type="ECO:0000256" key="1">
    <source>
        <dbReference type="SAM" id="Phobius"/>
    </source>
</evidence>
<gene>
    <name evidence="2" type="ORF">BUALT_Bualt15G0084100</name>
</gene>
<dbReference type="Proteomes" id="UP000826271">
    <property type="component" value="Unassembled WGS sequence"/>
</dbReference>
<evidence type="ECO:0000313" key="2">
    <source>
        <dbReference type="EMBL" id="KAG8368797.1"/>
    </source>
</evidence>
<proteinExistence type="predicted"/>
<reference evidence="2" key="1">
    <citation type="submission" date="2019-10" db="EMBL/GenBank/DDBJ databases">
        <authorList>
            <person name="Zhang R."/>
            <person name="Pan Y."/>
            <person name="Wang J."/>
            <person name="Ma R."/>
            <person name="Yu S."/>
        </authorList>
    </citation>
    <scope>NUCLEOTIDE SEQUENCE</scope>
    <source>
        <strain evidence="2">LA-IB0</strain>
        <tissue evidence="2">Leaf</tissue>
    </source>
</reference>
<dbReference type="EMBL" id="WHWC01000015">
    <property type="protein sequence ID" value="KAG8368797.1"/>
    <property type="molecule type" value="Genomic_DNA"/>
</dbReference>
<protein>
    <submittedName>
        <fullName evidence="2">Uncharacterized protein</fullName>
    </submittedName>
</protein>
<accession>A0AAV6WK96</accession>
<evidence type="ECO:0000313" key="3">
    <source>
        <dbReference type="Proteomes" id="UP000826271"/>
    </source>
</evidence>
<sequence>MMSHSSSSTSVSGFYNFLTQELNNLDHLFLSQNFMSINFLQHALSTVRSFHSQLTLLVQKLHLPVGEKWLDEYMDESSRLWDACHVLKSGVSALENYNSSAANISSLLEDNPVLNNQLSRQIIRAIDGCQREMTAIQEENKSIVETRIQALSLRFDDDSALAESKFNKYNGFRGVLYAMRNASTLLLVILLSGLVYFWPETSFFQGGYEGISGFGSSFSPGCMVSTGTLYQRVVNMISNLELQPGILCYELQMAKFAMDEVKMEIESTMEYEEHEIDIHDKVENMKSWFGVLQCGAEGIIGQLDDFFDEIVEGRKKLLDMCSHR</sequence>
<feature type="transmembrane region" description="Helical" evidence="1">
    <location>
        <begin position="175"/>
        <end position="198"/>
    </location>
</feature>
<organism evidence="2 3">
    <name type="scientific">Buddleja alternifolia</name>
    <dbReference type="NCBI Taxonomy" id="168488"/>
    <lineage>
        <taxon>Eukaryota</taxon>
        <taxon>Viridiplantae</taxon>
        <taxon>Streptophyta</taxon>
        <taxon>Embryophyta</taxon>
        <taxon>Tracheophyta</taxon>
        <taxon>Spermatophyta</taxon>
        <taxon>Magnoliopsida</taxon>
        <taxon>eudicotyledons</taxon>
        <taxon>Gunneridae</taxon>
        <taxon>Pentapetalae</taxon>
        <taxon>asterids</taxon>
        <taxon>lamiids</taxon>
        <taxon>Lamiales</taxon>
        <taxon>Scrophulariaceae</taxon>
        <taxon>Buddlejeae</taxon>
        <taxon>Buddleja</taxon>
    </lineage>
</organism>
<dbReference type="PANTHER" id="PTHR31509">
    <property type="entry name" value="BPS1-LIKE PROTEIN"/>
    <property type="match status" value="1"/>
</dbReference>
<comment type="caution">
    <text evidence="2">The sequence shown here is derived from an EMBL/GenBank/DDBJ whole genome shotgun (WGS) entry which is preliminary data.</text>
</comment>
<keyword evidence="1" id="KW-0812">Transmembrane</keyword>
<keyword evidence="3" id="KW-1185">Reference proteome</keyword>